<name>A0AAW1Y5F5_RUBAR</name>
<comment type="caution">
    <text evidence="1">The sequence shown here is derived from an EMBL/GenBank/DDBJ whole genome shotgun (WGS) entry which is preliminary data.</text>
</comment>
<dbReference type="EMBL" id="JBEDUW010000002">
    <property type="protein sequence ID" value="KAK9943439.1"/>
    <property type="molecule type" value="Genomic_DNA"/>
</dbReference>
<reference evidence="1 2" key="1">
    <citation type="journal article" date="2023" name="G3 (Bethesda)">
        <title>A chromosome-length genome assembly and annotation of blackberry (Rubus argutus, cv. 'Hillquist').</title>
        <authorList>
            <person name="Bruna T."/>
            <person name="Aryal R."/>
            <person name="Dudchenko O."/>
            <person name="Sargent D.J."/>
            <person name="Mead D."/>
            <person name="Buti M."/>
            <person name="Cavallini A."/>
            <person name="Hytonen T."/>
            <person name="Andres J."/>
            <person name="Pham M."/>
            <person name="Weisz D."/>
            <person name="Mascagni F."/>
            <person name="Usai G."/>
            <person name="Natali L."/>
            <person name="Bassil N."/>
            <person name="Fernandez G.E."/>
            <person name="Lomsadze A."/>
            <person name="Armour M."/>
            <person name="Olukolu B."/>
            <person name="Poorten T."/>
            <person name="Britton C."/>
            <person name="Davik J."/>
            <person name="Ashrafi H."/>
            <person name="Aiden E.L."/>
            <person name="Borodovsky M."/>
            <person name="Worthington M."/>
        </authorList>
    </citation>
    <scope>NUCLEOTIDE SEQUENCE [LARGE SCALE GENOMIC DNA]</scope>
    <source>
        <strain evidence="1">PI 553951</strain>
    </source>
</reference>
<proteinExistence type="predicted"/>
<dbReference type="AlphaFoldDB" id="A0AAW1Y5F5"/>
<dbReference type="Proteomes" id="UP001457282">
    <property type="component" value="Unassembled WGS sequence"/>
</dbReference>
<gene>
    <name evidence="1" type="ORF">M0R45_009046</name>
</gene>
<evidence type="ECO:0000313" key="1">
    <source>
        <dbReference type="EMBL" id="KAK9943439.1"/>
    </source>
</evidence>
<evidence type="ECO:0000313" key="2">
    <source>
        <dbReference type="Proteomes" id="UP001457282"/>
    </source>
</evidence>
<sequence>MPSAPRAHSSEPSHPCFNRAQLRRHSQVSTASPLSHQFAASPCCFASAISPPRRALMASLPSPPSPHLAVPSWRLFHLRHRPAMPSISVPRRDHRTGPIQCPAAICQISSPSLPCTCSVQATVAAPCPCRSPFRTSLCRRRALHLLSAVHIAVSPPPSPRRCALCHGPDYSHRAHHSSHAVKFLGLTLWTMAEWKNEKEKELEEE</sequence>
<accession>A0AAW1Y5F5</accession>
<organism evidence="1 2">
    <name type="scientific">Rubus argutus</name>
    <name type="common">Southern blackberry</name>
    <dbReference type="NCBI Taxonomy" id="59490"/>
    <lineage>
        <taxon>Eukaryota</taxon>
        <taxon>Viridiplantae</taxon>
        <taxon>Streptophyta</taxon>
        <taxon>Embryophyta</taxon>
        <taxon>Tracheophyta</taxon>
        <taxon>Spermatophyta</taxon>
        <taxon>Magnoliopsida</taxon>
        <taxon>eudicotyledons</taxon>
        <taxon>Gunneridae</taxon>
        <taxon>Pentapetalae</taxon>
        <taxon>rosids</taxon>
        <taxon>fabids</taxon>
        <taxon>Rosales</taxon>
        <taxon>Rosaceae</taxon>
        <taxon>Rosoideae</taxon>
        <taxon>Rosoideae incertae sedis</taxon>
        <taxon>Rubus</taxon>
    </lineage>
</organism>
<protein>
    <submittedName>
        <fullName evidence="1">Uncharacterized protein</fullName>
    </submittedName>
</protein>
<keyword evidence="2" id="KW-1185">Reference proteome</keyword>